<dbReference type="Proteomes" id="UP000828390">
    <property type="component" value="Unassembled WGS sequence"/>
</dbReference>
<feature type="region of interest" description="Disordered" evidence="1">
    <location>
        <begin position="81"/>
        <end position="100"/>
    </location>
</feature>
<name>A0A9D4MIW1_DREPO</name>
<sequence length="100" mass="11334">MGIDWKLCQDGTVVLGSTLFEGNARPLLSSAAHHRFSLEYLPHANAKPPGQHTKSQADARSNTYRHRLIHLSSWKYLHQGIYPPGNTHLREHTRSRPRTG</sequence>
<evidence type="ECO:0000313" key="2">
    <source>
        <dbReference type="EMBL" id="KAH3876534.1"/>
    </source>
</evidence>
<gene>
    <name evidence="2" type="ORF">DPMN_000379</name>
</gene>
<organism evidence="2 3">
    <name type="scientific">Dreissena polymorpha</name>
    <name type="common">Zebra mussel</name>
    <name type="synonym">Mytilus polymorpha</name>
    <dbReference type="NCBI Taxonomy" id="45954"/>
    <lineage>
        <taxon>Eukaryota</taxon>
        <taxon>Metazoa</taxon>
        <taxon>Spiralia</taxon>
        <taxon>Lophotrochozoa</taxon>
        <taxon>Mollusca</taxon>
        <taxon>Bivalvia</taxon>
        <taxon>Autobranchia</taxon>
        <taxon>Heteroconchia</taxon>
        <taxon>Euheterodonta</taxon>
        <taxon>Imparidentia</taxon>
        <taxon>Neoheterodontei</taxon>
        <taxon>Myida</taxon>
        <taxon>Dreissenoidea</taxon>
        <taxon>Dreissenidae</taxon>
        <taxon>Dreissena</taxon>
    </lineage>
</organism>
<reference evidence="2" key="1">
    <citation type="journal article" date="2019" name="bioRxiv">
        <title>The Genome of the Zebra Mussel, Dreissena polymorpha: A Resource for Invasive Species Research.</title>
        <authorList>
            <person name="McCartney M.A."/>
            <person name="Auch B."/>
            <person name="Kono T."/>
            <person name="Mallez S."/>
            <person name="Zhang Y."/>
            <person name="Obille A."/>
            <person name="Becker A."/>
            <person name="Abrahante J.E."/>
            <person name="Garbe J."/>
            <person name="Badalamenti J.P."/>
            <person name="Herman A."/>
            <person name="Mangelson H."/>
            <person name="Liachko I."/>
            <person name="Sullivan S."/>
            <person name="Sone E.D."/>
            <person name="Koren S."/>
            <person name="Silverstein K.A.T."/>
            <person name="Beckman K.B."/>
            <person name="Gohl D.M."/>
        </authorList>
    </citation>
    <scope>NUCLEOTIDE SEQUENCE</scope>
    <source>
        <strain evidence="2">Duluth1</strain>
        <tissue evidence="2">Whole animal</tissue>
    </source>
</reference>
<proteinExistence type="predicted"/>
<protein>
    <submittedName>
        <fullName evidence="2">Uncharacterized protein</fullName>
    </submittedName>
</protein>
<keyword evidence="3" id="KW-1185">Reference proteome</keyword>
<feature type="compositionally biased region" description="Polar residues" evidence="1">
    <location>
        <begin position="52"/>
        <end position="62"/>
    </location>
</feature>
<evidence type="ECO:0000313" key="3">
    <source>
        <dbReference type="Proteomes" id="UP000828390"/>
    </source>
</evidence>
<dbReference type="EMBL" id="JAIWYP010000001">
    <property type="protein sequence ID" value="KAH3876534.1"/>
    <property type="molecule type" value="Genomic_DNA"/>
</dbReference>
<feature type="region of interest" description="Disordered" evidence="1">
    <location>
        <begin position="42"/>
        <end position="62"/>
    </location>
</feature>
<accession>A0A9D4MIW1</accession>
<reference evidence="2" key="2">
    <citation type="submission" date="2020-11" db="EMBL/GenBank/DDBJ databases">
        <authorList>
            <person name="McCartney M.A."/>
            <person name="Auch B."/>
            <person name="Kono T."/>
            <person name="Mallez S."/>
            <person name="Becker A."/>
            <person name="Gohl D.M."/>
            <person name="Silverstein K.A.T."/>
            <person name="Koren S."/>
            <person name="Bechman K.B."/>
            <person name="Herman A."/>
            <person name="Abrahante J.E."/>
            <person name="Garbe J."/>
        </authorList>
    </citation>
    <scope>NUCLEOTIDE SEQUENCE</scope>
    <source>
        <strain evidence="2">Duluth1</strain>
        <tissue evidence="2">Whole animal</tissue>
    </source>
</reference>
<dbReference type="AlphaFoldDB" id="A0A9D4MIW1"/>
<evidence type="ECO:0000256" key="1">
    <source>
        <dbReference type="SAM" id="MobiDB-lite"/>
    </source>
</evidence>
<comment type="caution">
    <text evidence="2">The sequence shown here is derived from an EMBL/GenBank/DDBJ whole genome shotgun (WGS) entry which is preliminary data.</text>
</comment>